<name>A0ABV4YG86_9CYAN</name>
<dbReference type="RefSeq" id="WP_413259320.1">
    <property type="nucleotide sequence ID" value="NZ_JBHFNS010000078.1"/>
</dbReference>
<evidence type="ECO:0000313" key="1">
    <source>
        <dbReference type="EMBL" id="MFB2937837.1"/>
    </source>
</evidence>
<proteinExistence type="predicted"/>
<evidence type="ECO:0000313" key="2">
    <source>
        <dbReference type="Proteomes" id="UP001576776"/>
    </source>
</evidence>
<dbReference type="Proteomes" id="UP001576776">
    <property type="component" value="Unassembled WGS sequence"/>
</dbReference>
<organism evidence="1 2">
    <name type="scientific">Floridaenema fluviatile BLCC-F154</name>
    <dbReference type="NCBI Taxonomy" id="3153640"/>
    <lineage>
        <taxon>Bacteria</taxon>
        <taxon>Bacillati</taxon>
        <taxon>Cyanobacteriota</taxon>
        <taxon>Cyanophyceae</taxon>
        <taxon>Oscillatoriophycideae</taxon>
        <taxon>Aerosakkonematales</taxon>
        <taxon>Aerosakkonemataceae</taxon>
        <taxon>Floridanema</taxon>
        <taxon>Floridanema fluviatile</taxon>
    </lineage>
</organism>
<reference evidence="1 2" key="1">
    <citation type="submission" date="2024-09" db="EMBL/GenBank/DDBJ databases">
        <title>Floridaenema gen nov. (Aerosakkonemataceae, Aerosakkonematales ord. nov., Cyanobacteria) from benthic tropical and subtropical fresh waters, with the description of four new species.</title>
        <authorList>
            <person name="Moretto J.A."/>
            <person name="Berthold D.E."/>
            <person name="Lefler F.W."/>
            <person name="Huang I.-S."/>
            <person name="Laughinghouse H. IV."/>
        </authorList>
    </citation>
    <scope>NUCLEOTIDE SEQUENCE [LARGE SCALE GENOMIC DNA]</scope>
    <source>
        <strain evidence="1 2">BLCC-F154</strain>
    </source>
</reference>
<keyword evidence="2" id="KW-1185">Reference proteome</keyword>
<accession>A0ABV4YG86</accession>
<gene>
    <name evidence="1" type="ORF">ACE1B6_21520</name>
</gene>
<comment type="caution">
    <text evidence="1">The sequence shown here is derived from an EMBL/GenBank/DDBJ whole genome shotgun (WGS) entry which is preliminary data.</text>
</comment>
<dbReference type="EMBL" id="JBHFNS010000078">
    <property type="protein sequence ID" value="MFB2937837.1"/>
    <property type="molecule type" value="Genomic_DNA"/>
</dbReference>
<sequence length="53" mass="5908">MMGAIADRAQISVILFYPTHARSIHSSGLIFVIDRITTEIKKLFPVLTSFLTS</sequence>
<protein>
    <submittedName>
        <fullName evidence="1">Uncharacterized protein</fullName>
    </submittedName>
</protein>